<proteinExistence type="predicted"/>
<dbReference type="GO" id="GO:0005829">
    <property type="term" value="C:cytosol"/>
    <property type="evidence" value="ECO:0007669"/>
    <property type="project" value="TreeGrafter"/>
</dbReference>
<dbReference type="InterPro" id="IPR050861">
    <property type="entry name" value="Dihydroxyacetone_Kinase"/>
</dbReference>
<accession>A0A1H3SW08</accession>
<keyword evidence="2 4" id="KW-0418">Kinase</keyword>
<dbReference type="SUPFAM" id="SSF101473">
    <property type="entry name" value="DhaL-like"/>
    <property type="match status" value="1"/>
</dbReference>
<dbReference type="GO" id="GO:0019563">
    <property type="term" value="P:glycerol catabolic process"/>
    <property type="evidence" value="ECO:0007669"/>
    <property type="project" value="TreeGrafter"/>
</dbReference>
<keyword evidence="5" id="KW-1185">Reference proteome</keyword>
<keyword evidence="1" id="KW-0808">Transferase</keyword>
<dbReference type="Pfam" id="PF02734">
    <property type="entry name" value="Dak2"/>
    <property type="match status" value="1"/>
</dbReference>
<evidence type="ECO:0000313" key="4">
    <source>
        <dbReference type="EMBL" id="SDZ41309.1"/>
    </source>
</evidence>
<dbReference type="PANTHER" id="PTHR28629:SF4">
    <property type="entry name" value="TRIOKINASE_FMN CYCLASE"/>
    <property type="match status" value="1"/>
</dbReference>
<dbReference type="InterPro" id="IPR036117">
    <property type="entry name" value="DhaL_dom_sf"/>
</dbReference>
<dbReference type="PROSITE" id="PS51480">
    <property type="entry name" value="DHAL"/>
    <property type="match status" value="1"/>
</dbReference>
<dbReference type="SMART" id="SM01120">
    <property type="entry name" value="Dak2"/>
    <property type="match status" value="1"/>
</dbReference>
<dbReference type="PANTHER" id="PTHR28629">
    <property type="entry name" value="TRIOKINASE/FMN CYCLASE"/>
    <property type="match status" value="1"/>
</dbReference>
<evidence type="ECO:0000259" key="3">
    <source>
        <dbReference type="PROSITE" id="PS51480"/>
    </source>
</evidence>
<sequence>MIDVPALRAASLRLRDAMEAEADALNSADGALGDGDLGVTMRRGSRAVAEKADDLPEDFGMALMACAQAFTKVSASSYGTLIATGLMAAAKETKGRNGIEASEVAALLDAAVAKMMARGKAELDGKTVLDSLDAMARALEADPNAATAVKAAEDAQAAFRDKPATVGRARIFAEKSVGMDDPGMLAMTLIVKALTGR</sequence>
<dbReference type="Proteomes" id="UP000198914">
    <property type="component" value="Unassembled WGS sequence"/>
</dbReference>
<reference evidence="5" key="1">
    <citation type="submission" date="2016-10" db="EMBL/GenBank/DDBJ databases">
        <authorList>
            <person name="Varghese N."/>
            <person name="Submissions S."/>
        </authorList>
    </citation>
    <scope>NUCLEOTIDE SEQUENCE [LARGE SCALE GENOMIC DNA]</scope>
    <source>
        <strain evidence="5">DSM 100420</strain>
    </source>
</reference>
<feature type="domain" description="DhaL" evidence="3">
    <location>
        <begin position="5"/>
        <end position="196"/>
    </location>
</feature>
<evidence type="ECO:0000256" key="1">
    <source>
        <dbReference type="ARBA" id="ARBA00022679"/>
    </source>
</evidence>
<dbReference type="OrthoDB" id="9800291at2"/>
<dbReference type="Gene3D" id="1.25.40.340">
    <property type="match status" value="1"/>
</dbReference>
<dbReference type="AlphaFoldDB" id="A0A1H3SW08"/>
<gene>
    <name evidence="4" type="ORF">SAMN05444004_113106</name>
</gene>
<name>A0A1H3SW08_9RHOB</name>
<dbReference type="GO" id="GO:0004371">
    <property type="term" value="F:glycerone kinase activity"/>
    <property type="evidence" value="ECO:0007669"/>
    <property type="project" value="InterPro"/>
</dbReference>
<dbReference type="STRING" id="1244108.SAMN05444004_113106"/>
<dbReference type="InterPro" id="IPR004007">
    <property type="entry name" value="DhaL_dom"/>
</dbReference>
<dbReference type="EMBL" id="FNPX01000013">
    <property type="protein sequence ID" value="SDZ41309.1"/>
    <property type="molecule type" value="Genomic_DNA"/>
</dbReference>
<organism evidence="4 5">
    <name type="scientific">Jannaschia faecimaris</name>
    <dbReference type="NCBI Taxonomy" id="1244108"/>
    <lineage>
        <taxon>Bacteria</taxon>
        <taxon>Pseudomonadati</taxon>
        <taxon>Pseudomonadota</taxon>
        <taxon>Alphaproteobacteria</taxon>
        <taxon>Rhodobacterales</taxon>
        <taxon>Roseobacteraceae</taxon>
        <taxon>Jannaschia</taxon>
    </lineage>
</organism>
<protein>
    <submittedName>
        <fullName evidence="4">Dihydroxyacetone kinase, C-terminal domain</fullName>
    </submittedName>
</protein>
<dbReference type="RefSeq" id="WP_092646949.1">
    <property type="nucleotide sequence ID" value="NZ_FNPX01000013.1"/>
</dbReference>
<evidence type="ECO:0000313" key="5">
    <source>
        <dbReference type="Proteomes" id="UP000198914"/>
    </source>
</evidence>
<evidence type="ECO:0000256" key="2">
    <source>
        <dbReference type="ARBA" id="ARBA00022777"/>
    </source>
</evidence>